<dbReference type="Proteomes" id="UP000019140">
    <property type="component" value="Unassembled WGS sequence"/>
</dbReference>
<feature type="transmembrane region" description="Helical" evidence="1">
    <location>
        <begin position="121"/>
        <end position="143"/>
    </location>
</feature>
<dbReference type="HOGENOM" id="CLU_125997_2_0_7"/>
<keyword evidence="3" id="KW-1185">Reference proteome</keyword>
<gene>
    <name evidence="2" type="ORF">ETSY2_28030</name>
</gene>
<sequence length="147" mass="16131">RLITSLTYAGLFASSFLAATLLPFSSEALLVALLLTEHSPMYCVITATLGNGLGGMSSYGLGYLGNMAWIERYLRIEAERIERARTHIARFGSLLAFLSWLPVVGDVIAVALGFFKVRPVGVAIYMFAGKALRYILITIYTLYLKQA</sequence>
<dbReference type="AlphaFoldDB" id="W4M322"/>
<evidence type="ECO:0000313" key="3">
    <source>
        <dbReference type="Proteomes" id="UP000019140"/>
    </source>
</evidence>
<evidence type="ECO:0000313" key="2">
    <source>
        <dbReference type="EMBL" id="ETX04573.1"/>
    </source>
</evidence>
<evidence type="ECO:0008006" key="4">
    <source>
        <dbReference type="Google" id="ProtNLM"/>
    </source>
</evidence>
<feature type="non-terminal residue" evidence="2">
    <location>
        <position position="1"/>
    </location>
</feature>
<feature type="transmembrane region" description="Helical" evidence="1">
    <location>
        <begin position="52"/>
        <end position="70"/>
    </location>
</feature>
<keyword evidence="1" id="KW-1133">Transmembrane helix</keyword>
<comment type="caution">
    <text evidence="2">The sequence shown here is derived from an EMBL/GenBank/DDBJ whole genome shotgun (WGS) entry which is preliminary data.</text>
</comment>
<feature type="transmembrane region" description="Helical" evidence="1">
    <location>
        <begin position="91"/>
        <end position="115"/>
    </location>
</feature>
<dbReference type="PANTHER" id="PTHR42709">
    <property type="entry name" value="ALKALINE PHOSPHATASE LIKE PROTEIN"/>
    <property type="match status" value="1"/>
</dbReference>
<reference evidence="2 3" key="1">
    <citation type="journal article" date="2014" name="Nature">
        <title>An environmental bacterial taxon with a large and distinct metabolic repertoire.</title>
        <authorList>
            <person name="Wilson M.C."/>
            <person name="Mori T."/>
            <person name="Ruckert C."/>
            <person name="Uria A.R."/>
            <person name="Helf M.J."/>
            <person name="Takada K."/>
            <person name="Gernert C."/>
            <person name="Steffens U.A."/>
            <person name="Heycke N."/>
            <person name="Schmitt S."/>
            <person name="Rinke C."/>
            <person name="Helfrich E.J."/>
            <person name="Brachmann A.O."/>
            <person name="Gurgui C."/>
            <person name="Wakimoto T."/>
            <person name="Kracht M."/>
            <person name="Crusemann M."/>
            <person name="Hentschel U."/>
            <person name="Abe I."/>
            <person name="Matsunaga S."/>
            <person name="Kalinowski J."/>
            <person name="Takeyama H."/>
            <person name="Piel J."/>
        </authorList>
    </citation>
    <scope>NUCLEOTIDE SEQUENCE [LARGE SCALE GENOMIC DNA]</scope>
    <source>
        <strain evidence="3">TSY2</strain>
    </source>
</reference>
<proteinExistence type="predicted"/>
<dbReference type="PANTHER" id="PTHR42709:SF4">
    <property type="entry name" value="INNER MEMBRANE PROTEIN YQAA"/>
    <property type="match status" value="1"/>
</dbReference>
<evidence type="ECO:0000256" key="1">
    <source>
        <dbReference type="SAM" id="Phobius"/>
    </source>
</evidence>
<name>W4M322_9BACT</name>
<dbReference type="InterPro" id="IPR051311">
    <property type="entry name" value="DedA_domain"/>
</dbReference>
<dbReference type="EMBL" id="AZHX01001187">
    <property type="protein sequence ID" value="ETX04573.1"/>
    <property type="molecule type" value="Genomic_DNA"/>
</dbReference>
<organism evidence="2 3">
    <name type="scientific">Candidatus Entotheonella gemina</name>
    <dbReference type="NCBI Taxonomy" id="1429439"/>
    <lineage>
        <taxon>Bacteria</taxon>
        <taxon>Pseudomonadati</taxon>
        <taxon>Nitrospinota/Tectimicrobiota group</taxon>
        <taxon>Candidatus Tectimicrobiota</taxon>
        <taxon>Candidatus Entotheonellia</taxon>
        <taxon>Candidatus Entotheonellales</taxon>
        <taxon>Candidatus Entotheonellaceae</taxon>
        <taxon>Candidatus Entotheonella</taxon>
    </lineage>
</organism>
<protein>
    <recommendedName>
        <fullName evidence="4">DedA family protein</fullName>
    </recommendedName>
</protein>
<keyword evidence="1" id="KW-0812">Transmembrane</keyword>
<keyword evidence="1" id="KW-0472">Membrane</keyword>
<accession>W4M322</accession>